<proteinExistence type="predicted"/>
<evidence type="ECO:0000313" key="1">
    <source>
        <dbReference type="EMBL" id="KAI3778934.1"/>
    </source>
</evidence>
<accession>A0ACB9G5Y4</accession>
<name>A0ACB9G5Y4_CICIN</name>
<gene>
    <name evidence="1" type="ORF">L2E82_08324</name>
</gene>
<comment type="caution">
    <text evidence="1">The sequence shown here is derived from an EMBL/GenBank/DDBJ whole genome shotgun (WGS) entry which is preliminary data.</text>
</comment>
<evidence type="ECO:0000313" key="2">
    <source>
        <dbReference type="Proteomes" id="UP001055811"/>
    </source>
</evidence>
<reference evidence="1 2" key="2">
    <citation type="journal article" date="2022" name="Mol. Ecol. Resour.">
        <title>The genomes of chicory, endive, great burdock and yacon provide insights into Asteraceae paleo-polyploidization history and plant inulin production.</title>
        <authorList>
            <person name="Fan W."/>
            <person name="Wang S."/>
            <person name="Wang H."/>
            <person name="Wang A."/>
            <person name="Jiang F."/>
            <person name="Liu H."/>
            <person name="Zhao H."/>
            <person name="Xu D."/>
            <person name="Zhang Y."/>
        </authorList>
    </citation>
    <scope>NUCLEOTIDE SEQUENCE [LARGE SCALE GENOMIC DNA]</scope>
    <source>
        <strain evidence="2">cv. Punajuju</strain>
        <tissue evidence="1">Leaves</tissue>
    </source>
</reference>
<sequence length="79" mass="9242">MDDHAWRHMDWSFQVKIHPVSDVVNFYPTLLLRLLIVVKISGFDRPLSMTQHIGEYDFVNFYSPQITNISGQYSNALNI</sequence>
<dbReference type="EMBL" id="CM042010">
    <property type="protein sequence ID" value="KAI3778934.1"/>
    <property type="molecule type" value="Genomic_DNA"/>
</dbReference>
<keyword evidence="2" id="KW-1185">Reference proteome</keyword>
<reference evidence="2" key="1">
    <citation type="journal article" date="2022" name="Mol. Ecol. Resour.">
        <title>The genomes of chicory, endive, great burdock and yacon provide insights into Asteraceae palaeo-polyploidization history and plant inulin production.</title>
        <authorList>
            <person name="Fan W."/>
            <person name="Wang S."/>
            <person name="Wang H."/>
            <person name="Wang A."/>
            <person name="Jiang F."/>
            <person name="Liu H."/>
            <person name="Zhao H."/>
            <person name="Xu D."/>
            <person name="Zhang Y."/>
        </authorList>
    </citation>
    <scope>NUCLEOTIDE SEQUENCE [LARGE SCALE GENOMIC DNA]</scope>
    <source>
        <strain evidence="2">cv. Punajuju</strain>
    </source>
</reference>
<protein>
    <submittedName>
        <fullName evidence="1">Uncharacterized protein</fullName>
    </submittedName>
</protein>
<dbReference type="Proteomes" id="UP001055811">
    <property type="component" value="Linkage Group LG02"/>
</dbReference>
<organism evidence="1 2">
    <name type="scientific">Cichorium intybus</name>
    <name type="common">Chicory</name>
    <dbReference type="NCBI Taxonomy" id="13427"/>
    <lineage>
        <taxon>Eukaryota</taxon>
        <taxon>Viridiplantae</taxon>
        <taxon>Streptophyta</taxon>
        <taxon>Embryophyta</taxon>
        <taxon>Tracheophyta</taxon>
        <taxon>Spermatophyta</taxon>
        <taxon>Magnoliopsida</taxon>
        <taxon>eudicotyledons</taxon>
        <taxon>Gunneridae</taxon>
        <taxon>Pentapetalae</taxon>
        <taxon>asterids</taxon>
        <taxon>campanulids</taxon>
        <taxon>Asterales</taxon>
        <taxon>Asteraceae</taxon>
        <taxon>Cichorioideae</taxon>
        <taxon>Cichorieae</taxon>
        <taxon>Cichoriinae</taxon>
        <taxon>Cichorium</taxon>
    </lineage>
</organism>